<comment type="similarity">
    <text evidence="1 4">Belongs to the pseudouridine synthase TruD family.</text>
</comment>
<name>A0A7V9ACM0_9BACT</name>
<organism evidence="6 7">
    <name type="scientific">Thermogemmata fonticola</name>
    <dbReference type="NCBI Taxonomy" id="2755323"/>
    <lineage>
        <taxon>Bacteria</taxon>
        <taxon>Pseudomonadati</taxon>
        <taxon>Planctomycetota</taxon>
        <taxon>Planctomycetia</taxon>
        <taxon>Gemmatales</taxon>
        <taxon>Gemmataceae</taxon>
        <taxon>Thermogemmata</taxon>
    </lineage>
</organism>
<dbReference type="Gene3D" id="3.30.2340.10">
    <property type="entry name" value="TruD, insertion domain"/>
    <property type="match status" value="1"/>
</dbReference>
<dbReference type="GO" id="GO:0003723">
    <property type="term" value="F:RNA binding"/>
    <property type="evidence" value="ECO:0007669"/>
    <property type="project" value="InterPro"/>
</dbReference>
<dbReference type="RefSeq" id="WP_194539007.1">
    <property type="nucleotide sequence ID" value="NZ_JACEFB010000011.1"/>
</dbReference>
<comment type="catalytic activity">
    <reaction evidence="4">
        <text>uridine(13) in tRNA = pseudouridine(13) in tRNA</text>
        <dbReference type="Rhea" id="RHEA:42540"/>
        <dbReference type="Rhea" id="RHEA-COMP:10105"/>
        <dbReference type="Rhea" id="RHEA-COMP:10106"/>
        <dbReference type="ChEBI" id="CHEBI:65314"/>
        <dbReference type="ChEBI" id="CHEBI:65315"/>
        <dbReference type="EC" id="5.4.99.27"/>
    </reaction>
</comment>
<comment type="function">
    <text evidence="4">Responsible for synthesis of pseudouridine from uracil-13 in transfer RNAs.</text>
</comment>
<protein>
    <recommendedName>
        <fullName evidence="4">tRNA pseudouridine synthase D</fullName>
        <ecNumber evidence="4">5.4.99.27</ecNumber>
    </recommendedName>
    <alternativeName>
        <fullName evidence="4">tRNA pseudouridine(13) synthase</fullName>
    </alternativeName>
    <alternativeName>
        <fullName evidence="4">tRNA pseudouridylate synthase D</fullName>
    </alternativeName>
    <alternativeName>
        <fullName evidence="4">tRNA-uridine isomerase D</fullName>
    </alternativeName>
</protein>
<evidence type="ECO:0000259" key="5">
    <source>
        <dbReference type="PROSITE" id="PS50984"/>
    </source>
</evidence>
<dbReference type="PANTHER" id="PTHR47811:SF1">
    <property type="entry name" value="TRNA PSEUDOURIDINE SYNTHASE D"/>
    <property type="match status" value="1"/>
</dbReference>
<dbReference type="InterPro" id="IPR001656">
    <property type="entry name" value="PsdUridine_synth_TruD"/>
</dbReference>
<dbReference type="SUPFAM" id="SSF55120">
    <property type="entry name" value="Pseudouridine synthase"/>
    <property type="match status" value="1"/>
</dbReference>
<dbReference type="PROSITE" id="PS50984">
    <property type="entry name" value="TRUD"/>
    <property type="match status" value="1"/>
</dbReference>
<dbReference type="GO" id="GO:0031119">
    <property type="term" value="P:tRNA pseudouridine synthesis"/>
    <property type="evidence" value="ECO:0007669"/>
    <property type="project" value="UniProtKB-UniRule"/>
</dbReference>
<dbReference type="HAMAP" id="MF_01082">
    <property type="entry name" value="TruD"/>
    <property type="match status" value="1"/>
</dbReference>
<feature type="domain" description="TRUD" evidence="5">
    <location>
        <begin position="159"/>
        <end position="309"/>
    </location>
</feature>
<keyword evidence="7" id="KW-1185">Reference proteome</keyword>
<dbReference type="EMBL" id="JACEFB010000011">
    <property type="protein sequence ID" value="MBA2227169.1"/>
    <property type="molecule type" value="Genomic_DNA"/>
</dbReference>
<dbReference type="InterPro" id="IPR011760">
    <property type="entry name" value="PsdUridine_synth_TruD_insert"/>
</dbReference>
<keyword evidence="3 4" id="KW-0413">Isomerase</keyword>
<accession>A0A7V9ACM0</accession>
<dbReference type="EC" id="5.4.99.27" evidence="4"/>
<dbReference type="Gene3D" id="3.30.2350.20">
    <property type="entry name" value="TruD, catalytic domain"/>
    <property type="match status" value="1"/>
</dbReference>
<dbReference type="InterPro" id="IPR042214">
    <property type="entry name" value="TruD_catalytic"/>
</dbReference>
<evidence type="ECO:0000256" key="3">
    <source>
        <dbReference type="ARBA" id="ARBA00023235"/>
    </source>
</evidence>
<proteinExistence type="inferred from homology"/>
<dbReference type="PANTHER" id="PTHR47811">
    <property type="entry name" value="TRNA PSEUDOURIDINE SYNTHASE D"/>
    <property type="match status" value="1"/>
</dbReference>
<evidence type="ECO:0000256" key="2">
    <source>
        <dbReference type="ARBA" id="ARBA00022694"/>
    </source>
</evidence>
<feature type="active site" description="Nucleophile" evidence="4">
    <location>
        <position position="83"/>
    </location>
</feature>
<gene>
    <name evidence="4" type="primary">truD</name>
    <name evidence="6" type="ORF">H0921_13480</name>
</gene>
<dbReference type="InterPro" id="IPR020103">
    <property type="entry name" value="PsdUridine_synth_cat_dom_sf"/>
</dbReference>
<dbReference type="Pfam" id="PF01142">
    <property type="entry name" value="TruD"/>
    <property type="match status" value="2"/>
</dbReference>
<reference evidence="6 7" key="1">
    <citation type="submission" date="2020-07" db="EMBL/GenBank/DDBJ databases">
        <title>Thermogemmata thermophila gen. nov., sp. nov., a novel moderate thermophilic planctomycete from a Kamchatka hot spring.</title>
        <authorList>
            <person name="Elcheninov A.G."/>
            <person name="Podosokorskaya O.A."/>
            <person name="Kovaleva O.L."/>
            <person name="Novikov A."/>
            <person name="Bonch-Osmolovskaya E.A."/>
            <person name="Toshchakov S.V."/>
            <person name="Kublanov I.V."/>
        </authorList>
    </citation>
    <scope>NUCLEOTIDE SEQUENCE [LARGE SCALE GENOMIC DNA]</scope>
    <source>
        <strain evidence="6 7">2918</strain>
    </source>
</reference>
<dbReference type="Proteomes" id="UP000542342">
    <property type="component" value="Unassembled WGS sequence"/>
</dbReference>
<dbReference type="GO" id="GO:0005829">
    <property type="term" value="C:cytosol"/>
    <property type="evidence" value="ECO:0007669"/>
    <property type="project" value="TreeGrafter"/>
</dbReference>
<comment type="caution">
    <text evidence="6">The sequence shown here is derived from an EMBL/GenBank/DDBJ whole genome shotgun (WGS) entry which is preliminary data.</text>
</comment>
<evidence type="ECO:0000256" key="1">
    <source>
        <dbReference type="ARBA" id="ARBA00007953"/>
    </source>
</evidence>
<dbReference type="InterPro" id="IPR043165">
    <property type="entry name" value="TruD_insert_sf"/>
</dbReference>
<dbReference type="GO" id="GO:0160150">
    <property type="term" value="F:tRNA pseudouridine(13) synthase activity"/>
    <property type="evidence" value="ECO:0007669"/>
    <property type="project" value="UniProtKB-EC"/>
</dbReference>
<dbReference type="InterPro" id="IPR050170">
    <property type="entry name" value="TruD_pseudoU_synthase"/>
</dbReference>
<dbReference type="PROSITE" id="PS01268">
    <property type="entry name" value="UPF0024"/>
    <property type="match status" value="1"/>
</dbReference>
<dbReference type="AlphaFoldDB" id="A0A7V9ACM0"/>
<keyword evidence="2 4" id="KW-0819">tRNA processing</keyword>
<evidence type="ECO:0000313" key="6">
    <source>
        <dbReference type="EMBL" id="MBA2227169.1"/>
    </source>
</evidence>
<sequence length="358" mass="40305">MENQGRRSWPLWTAAWPGVGGRIRERLEDFEVEEVAAYEPCGQGEHLFLWVEKRGVGSEYLLRAVAQCLGIPVGAVGAAGLKDRYAITRQWLSVPQECAERLGRLEALHAEGIYLLRVARHRNKLKPGHLRGNRFCIFIRGASAAAPWQAILEKIRREGLPNYYGPQRFGREGSTLALGWQCLRGQLRRRLRPFQFRLALSAVQSHLFNDYLARRQEDGLLHTALEGDVMAHWPVGGLFRVEDVAAEQRRLEAREIVPAGPMFGTRTYPAAGVAARREADVLRSYDLTPAVFAGFGQLLSGTRRHNLIYLDDLQAEWEAEGLRLRFTLPAGSYATVLLREVMKNDAVEAVPPDEAEEE</sequence>
<evidence type="ECO:0000313" key="7">
    <source>
        <dbReference type="Proteomes" id="UP000542342"/>
    </source>
</evidence>
<dbReference type="InterPro" id="IPR020119">
    <property type="entry name" value="PsdUridine_synth_TruD_CS"/>
</dbReference>
<evidence type="ECO:0000256" key="4">
    <source>
        <dbReference type="HAMAP-Rule" id="MF_01082"/>
    </source>
</evidence>